<accession>A0A1G5K885</accession>
<feature type="signal peptide" evidence="1">
    <location>
        <begin position="1"/>
        <end position="18"/>
    </location>
</feature>
<dbReference type="Proteomes" id="UP000199354">
    <property type="component" value="Unassembled WGS sequence"/>
</dbReference>
<reference evidence="2 3" key="1">
    <citation type="submission" date="2016-10" db="EMBL/GenBank/DDBJ databases">
        <authorList>
            <person name="de Groot N.N."/>
        </authorList>
    </citation>
    <scope>NUCLEOTIDE SEQUENCE [LARGE SCALE GENOMIC DNA]</scope>
    <source>
        <strain evidence="2 3">CGMCC 1.7031</strain>
    </source>
</reference>
<feature type="chain" id="PRO_5011488828" description="DKNYY family protein" evidence="1">
    <location>
        <begin position="19"/>
        <end position="255"/>
    </location>
</feature>
<dbReference type="RefSeq" id="WP_091146694.1">
    <property type="nucleotide sequence ID" value="NZ_FMVF01000022.1"/>
</dbReference>
<keyword evidence="1" id="KW-0732">Signal</keyword>
<protein>
    <recommendedName>
        <fullName evidence="4">DKNYY family protein</fullName>
    </recommendedName>
</protein>
<keyword evidence="3" id="KW-1185">Reference proteome</keyword>
<dbReference type="STRING" id="490189.SAMN02927903_03159"/>
<evidence type="ECO:0000313" key="3">
    <source>
        <dbReference type="Proteomes" id="UP000199354"/>
    </source>
</evidence>
<proteinExistence type="predicted"/>
<sequence>MKLVLILCAALVFGCQHAENRTHKDRLVVPQLSKRYKKEHHLFLNYYFGMSVEEYEKATRQNFMSKHIFLSGEREACDLNQYGHHHTQEDIDAIGRNSLVYYEFDTGKLEFEAIVKPVFKYNRLIGIELQTLNCFNFGGHQHEFYRNKVNETRLVLVDMHRQQFGQFKLTRKRHTANELAVAENAGVNLSQFDTDKYTFKQDHKVVTIEQKCCDFKPLVIYTHRAAHDLQHNYSAEAERAFERELYHYYSVESQI</sequence>
<dbReference type="PROSITE" id="PS51257">
    <property type="entry name" value="PROKAR_LIPOPROTEIN"/>
    <property type="match status" value="1"/>
</dbReference>
<evidence type="ECO:0000313" key="2">
    <source>
        <dbReference type="EMBL" id="SCY96843.1"/>
    </source>
</evidence>
<dbReference type="AlphaFoldDB" id="A0A1G5K885"/>
<name>A0A1G5K885_9FLAO</name>
<organism evidence="2 3">
    <name type="scientific">Flavobacterium caeni</name>
    <dbReference type="NCBI Taxonomy" id="490189"/>
    <lineage>
        <taxon>Bacteria</taxon>
        <taxon>Pseudomonadati</taxon>
        <taxon>Bacteroidota</taxon>
        <taxon>Flavobacteriia</taxon>
        <taxon>Flavobacteriales</taxon>
        <taxon>Flavobacteriaceae</taxon>
        <taxon>Flavobacterium</taxon>
    </lineage>
</organism>
<evidence type="ECO:0008006" key="4">
    <source>
        <dbReference type="Google" id="ProtNLM"/>
    </source>
</evidence>
<evidence type="ECO:0000256" key="1">
    <source>
        <dbReference type="SAM" id="SignalP"/>
    </source>
</evidence>
<dbReference type="EMBL" id="FMVF01000022">
    <property type="protein sequence ID" value="SCY96843.1"/>
    <property type="molecule type" value="Genomic_DNA"/>
</dbReference>
<gene>
    <name evidence="2" type="ORF">SAMN02927903_03159</name>
</gene>